<reference evidence="3 4" key="2">
    <citation type="submission" date="2008-10" db="EMBL/GenBank/DDBJ databases">
        <authorList>
            <person name="Fulton L."/>
            <person name="Clifton S."/>
            <person name="Fulton B."/>
            <person name="Xu J."/>
            <person name="Minx P."/>
            <person name="Pepin K.H."/>
            <person name="Johnson M."/>
            <person name="Bhonagiri V."/>
            <person name="Nash W.E."/>
            <person name="Mardis E.R."/>
            <person name="Wilson R.K."/>
        </authorList>
    </citation>
    <scope>NUCLEOTIDE SEQUENCE [LARGE SCALE GENOMIC DNA]</scope>
    <source>
        <strain evidence="3 4">DSM 30120</strain>
    </source>
</reference>
<dbReference type="GeneID" id="57291070"/>
<sequence length="182" mass="20824">MKKRVIGFVTLFVITFIIAVLGMKKIEKLNSQLDELQEKNTQLKTDINNQAKVIADQSLAFHRANQISSEVYRNGITQRASAEERKIEYKTILKKEPTCDFPVPKSISDRLLSNTYRLRAIAMSSHSENANATRTTITTGRILTYCDLALWVDPLLTDLEQANAQLMAIEKFEKERNHEKTH</sequence>
<accession>B6XAE6</accession>
<keyword evidence="1" id="KW-0175">Coiled coil</keyword>
<feature type="transmembrane region" description="Helical" evidence="2">
    <location>
        <begin position="6"/>
        <end position="23"/>
    </location>
</feature>
<dbReference type="EMBL" id="ABXW01000004">
    <property type="protein sequence ID" value="EEB47699.1"/>
    <property type="molecule type" value="Genomic_DNA"/>
</dbReference>
<evidence type="ECO:0000313" key="4">
    <source>
        <dbReference type="Proteomes" id="UP000003729"/>
    </source>
</evidence>
<dbReference type="eggNOG" id="ENOG5032UCP">
    <property type="taxonomic scope" value="Bacteria"/>
</dbReference>
<name>B6XAE6_9GAMM</name>
<dbReference type="RefSeq" id="WP_006657280.1">
    <property type="nucleotide sequence ID" value="NZ_ABXW01000004.1"/>
</dbReference>
<reference evidence="3 4" key="1">
    <citation type="submission" date="2008-10" db="EMBL/GenBank/DDBJ databases">
        <title>Draft genome sequence of Providencia alcalifaciens (DSM 30120).</title>
        <authorList>
            <person name="Sudarsanam P."/>
            <person name="Ley R."/>
            <person name="Guruge J."/>
            <person name="Turnbaugh P.J."/>
            <person name="Mahowald M."/>
            <person name="Liep D."/>
            <person name="Gordon J."/>
        </authorList>
    </citation>
    <scope>NUCLEOTIDE SEQUENCE [LARGE SCALE GENOMIC DNA]</scope>
    <source>
        <strain evidence="3 4">DSM 30120</strain>
    </source>
</reference>
<evidence type="ECO:0008006" key="5">
    <source>
        <dbReference type="Google" id="ProtNLM"/>
    </source>
</evidence>
<proteinExistence type="predicted"/>
<keyword evidence="2" id="KW-0812">Transmembrane</keyword>
<evidence type="ECO:0000313" key="3">
    <source>
        <dbReference type="EMBL" id="EEB47699.1"/>
    </source>
</evidence>
<protein>
    <recommendedName>
        <fullName evidence="5">Bacteriophage lysis protein</fullName>
    </recommendedName>
</protein>
<organism evidence="3 4">
    <name type="scientific">Providencia alcalifaciens DSM 30120</name>
    <dbReference type="NCBI Taxonomy" id="520999"/>
    <lineage>
        <taxon>Bacteria</taxon>
        <taxon>Pseudomonadati</taxon>
        <taxon>Pseudomonadota</taxon>
        <taxon>Gammaproteobacteria</taxon>
        <taxon>Enterobacterales</taxon>
        <taxon>Morganellaceae</taxon>
        <taxon>Providencia</taxon>
    </lineage>
</organism>
<keyword evidence="2" id="KW-0472">Membrane</keyword>
<comment type="caution">
    <text evidence="3">The sequence shown here is derived from an EMBL/GenBank/DDBJ whole genome shotgun (WGS) entry which is preliminary data.</text>
</comment>
<keyword evidence="2" id="KW-1133">Transmembrane helix</keyword>
<dbReference type="AlphaFoldDB" id="B6XAE6"/>
<evidence type="ECO:0000256" key="2">
    <source>
        <dbReference type="SAM" id="Phobius"/>
    </source>
</evidence>
<feature type="coiled-coil region" evidence="1">
    <location>
        <begin position="19"/>
        <end position="53"/>
    </location>
</feature>
<gene>
    <name evidence="3" type="ORF">PROVALCAL_00294</name>
</gene>
<dbReference type="Proteomes" id="UP000003729">
    <property type="component" value="Unassembled WGS sequence"/>
</dbReference>
<evidence type="ECO:0000256" key="1">
    <source>
        <dbReference type="SAM" id="Coils"/>
    </source>
</evidence>